<evidence type="ECO:0000256" key="2">
    <source>
        <dbReference type="SAM" id="Phobius"/>
    </source>
</evidence>
<name>A0A0E0E0U7_9ORYZ</name>
<keyword evidence="5" id="KW-1185">Reference proteome</keyword>
<dbReference type="Gramene" id="OMERI06G13480.1">
    <property type="protein sequence ID" value="OMERI06G13480.1"/>
    <property type="gene ID" value="OMERI06G13480"/>
</dbReference>
<dbReference type="Proteomes" id="UP000008021">
    <property type="component" value="Chromosome 6"/>
</dbReference>
<dbReference type="Pfam" id="PF13962">
    <property type="entry name" value="PGG"/>
    <property type="match status" value="1"/>
</dbReference>
<reference evidence="4" key="2">
    <citation type="submission" date="2018-05" db="EMBL/GenBank/DDBJ databases">
        <title>OmerRS3 (Oryza meridionalis Reference Sequence Version 3).</title>
        <authorList>
            <person name="Zhang J."/>
            <person name="Kudrna D."/>
            <person name="Lee S."/>
            <person name="Talag J."/>
            <person name="Welchert J."/>
            <person name="Wing R.A."/>
        </authorList>
    </citation>
    <scope>NUCLEOTIDE SEQUENCE [LARGE SCALE GENOMIC DNA]</scope>
    <source>
        <strain evidence="4">cv. OR44</strain>
    </source>
</reference>
<feature type="transmembrane region" description="Helical" evidence="2">
    <location>
        <begin position="420"/>
        <end position="444"/>
    </location>
</feature>
<dbReference type="HOGENOM" id="CLU_517193_0_0_1"/>
<reference evidence="4" key="1">
    <citation type="submission" date="2015-04" db="UniProtKB">
        <authorList>
            <consortium name="EnsemblPlants"/>
        </authorList>
    </citation>
    <scope>IDENTIFICATION</scope>
</reference>
<feature type="domain" description="PGG" evidence="3">
    <location>
        <begin position="369"/>
        <end position="479"/>
    </location>
</feature>
<dbReference type="InterPro" id="IPR026961">
    <property type="entry name" value="PGG_dom"/>
</dbReference>
<feature type="transmembrane region" description="Helical" evidence="2">
    <location>
        <begin position="456"/>
        <end position="476"/>
    </location>
</feature>
<accession>A0A0E0E0U7</accession>
<feature type="region of interest" description="Disordered" evidence="1">
    <location>
        <begin position="158"/>
        <end position="289"/>
    </location>
</feature>
<dbReference type="AlphaFoldDB" id="A0A0E0E0U7"/>
<dbReference type="PANTHER" id="PTHR24177">
    <property type="entry name" value="CASKIN"/>
    <property type="match status" value="1"/>
</dbReference>
<feature type="compositionally biased region" description="Basic residues" evidence="1">
    <location>
        <begin position="264"/>
        <end position="279"/>
    </location>
</feature>
<dbReference type="GO" id="GO:0016020">
    <property type="term" value="C:membrane"/>
    <property type="evidence" value="ECO:0007669"/>
    <property type="project" value="TreeGrafter"/>
</dbReference>
<keyword evidence="2" id="KW-0472">Membrane</keyword>
<sequence length="527" mass="57366">MVVACHDNRQGQQGSERHSTSTTVGTGSVAAEGFFGEFGRAIGYLSLLFPPMEHARQAFSKPSSPPLPCIPALSATRPLASGQKGLGWGREESPTIVPLPPPPFPVIVPRKMAKYRQTSVTEQNTKRTSTCATPGAQPAEVRTRSRCTMVDFLISSSSACPRGSPRASSPGTRCRRAGLPRHALRRRARPRRSLLPRSPDGNVIDCVPPHLQPAFDHSKKLRGQKPEVEPEPEERPKVDGAAAAHGEAAEEEETDVIAVGSGRASRRARPSRRGSRHCQHSSGNGFGLEEGKIVDSVTKSAYDSIGSELSKKNSGCDCHHVWRIEGSTAATAEGGGVSSEDGRELKQQMVNNHPSERSKDDAEPLEFQLRKYLLLLAIMVATVTYTAGFNPPGGVWQDTEAGHLAGDSIIRDTHYPRYLVFFYCNAAAFAMSIVVIIIIFILALIHDTKKLWISMIPLRMAMVLDLLGLLGAYAAGTSRNVLKTRNQQDNLKQVAKKCQTISHPNLVITKRRKSSGTASSCYFLRHL</sequence>
<proteinExistence type="predicted"/>
<keyword evidence="2" id="KW-1133">Transmembrane helix</keyword>
<feature type="compositionally biased region" description="Basic residues" evidence="1">
    <location>
        <begin position="173"/>
        <end position="194"/>
    </location>
</feature>
<dbReference type="EnsemblPlants" id="OMERI06G13480.1">
    <property type="protein sequence ID" value="OMERI06G13480.1"/>
    <property type="gene ID" value="OMERI06G13480"/>
</dbReference>
<keyword evidence="2" id="KW-0812">Transmembrane</keyword>
<evidence type="ECO:0000256" key="1">
    <source>
        <dbReference type="SAM" id="MobiDB-lite"/>
    </source>
</evidence>
<feature type="region of interest" description="Disordered" evidence="1">
    <location>
        <begin position="1"/>
        <end position="24"/>
    </location>
</feature>
<feature type="region of interest" description="Disordered" evidence="1">
    <location>
        <begin position="81"/>
        <end position="102"/>
    </location>
</feature>
<feature type="transmembrane region" description="Helical" evidence="2">
    <location>
        <begin position="372"/>
        <end position="389"/>
    </location>
</feature>
<evidence type="ECO:0000313" key="5">
    <source>
        <dbReference type="Proteomes" id="UP000008021"/>
    </source>
</evidence>
<evidence type="ECO:0000313" key="4">
    <source>
        <dbReference type="EnsemblPlants" id="OMERI06G13480.1"/>
    </source>
</evidence>
<organism evidence="4">
    <name type="scientific">Oryza meridionalis</name>
    <dbReference type="NCBI Taxonomy" id="40149"/>
    <lineage>
        <taxon>Eukaryota</taxon>
        <taxon>Viridiplantae</taxon>
        <taxon>Streptophyta</taxon>
        <taxon>Embryophyta</taxon>
        <taxon>Tracheophyta</taxon>
        <taxon>Spermatophyta</taxon>
        <taxon>Magnoliopsida</taxon>
        <taxon>Liliopsida</taxon>
        <taxon>Poales</taxon>
        <taxon>Poaceae</taxon>
        <taxon>BOP clade</taxon>
        <taxon>Oryzoideae</taxon>
        <taxon>Oryzeae</taxon>
        <taxon>Oryzinae</taxon>
        <taxon>Oryza</taxon>
    </lineage>
</organism>
<protein>
    <recommendedName>
        <fullName evidence="3">PGG domain-containing protein</fullName>
    </recommendedName>
</protein>
<evidence type="ECO:0000259" key="3">
    <source>
        <dbReference type="Pfam" id="PF13962"/>
    </source>
</evidence>
<dbReference type="PANTHER" id="PTHR24177:SF380">
    <property type="entry name" value="OS06G0294200 PROTEIN"/>
    <property type="match status" value="1"/>
</dbReference>
<feature type="compositionally biased region" description="Basic and acidic residues" evidence="1">
    <location>
        <begin position="224"/>
        <end position="238"/>
    </location>
</feature>